<dbReference type="GO" id="GO:0005829">
    <property type="term" value="C:cytosol"/>
    <property type="evidence" value="ECO:0007669"/>
    <property type="project" value="TreeGrafter"/>
</dbReference>
<dbReference type="AlphaFoldDB" id="T0K119"/>
<name>T0K119_9SPHN</name>
<dbReference type="Gene3D" id="3.40.367.20">
    <property type="match status" value="2"/>
</dbReference>
<dbReference type="eggNOG" id="COG0837">
    <property type="taxonomic scope" value="Bacteria"/>
</dbReference>
<dbReference type="InterPro" id="IPR003836">
    <property type="entry name" value="Glucokinase"/>
</dbReference>
<dbReference type="Pfam" id="PF02685">
    <property type="entry name" value="Glucokinase"/>
    <property type="match status" value="2"/>
</dbReference>
<evidence type="ECO:0000256" key="2">
    <source>
        <dbReference type="ARBA" id="ARBA00022777"/>
    </source>
</evidence>
<keyword evidence="2" id="KW-0418">Kinase</keyword>
<organism evidence="4 5">
    <name type="scientific">Sphingobium ummariense RL-3</name>
    <dbReference type="NCBI Taxonomy" id="1346791"/>
    <lineage>
        <taxon>Bacteria</taxon>
        <taxon>Pseudomonadati</taxon>
        <taxon>Pseudomonadota</taxon>
        <taxon>Alphaproteobacteria</taxon>
        <taxon>Sphingomonadales</taxon>
        <taxon>Sphingomonadaceae</taxon>
        <taxon>Sphingobium</taxon>
    </lineage>
</organism>
<dbReference type="PATRIC" id="fig|1346791.3.peg.3945"/>
<dbReference type="EMBL" id="AUWY01000123">
    <property type="protein sequence ID" value="EQB30234.1"/>
    <property type="molecule type" value="Genomic_DNA"/>
</dbReference>
<evidence type="ECO:0000313" key="4">
    <source>
        <dbReference type="EMBL" id="EQB30234.1"/>
    </source>
</evidence>
<protein>
    <submittedName>
        <fullName evidence="4">Uncharacterized protein</fullName>
    </submittedName>
</protein>
<dbReference type="STRING" id="1346791.M529_20410"/>
<dbReference type="Gene3D" id="3.30.420.40">
    <property type="match status" value="1"/>
</dbReference>
<proteinExistence type="inferred from homology"/>
<dbReference type="PANTHER" id="PTHR47690">
    <property type="entry name" value="GLUCOKINASE"/>
    <property type="match status" value="1"/>
</dbReference>
<gene>
    <name evidence="4" type="ORF">M529_20410</name>
</gene>
<keyword evidence="1" id="KW-0808">Transferase</keyword>
<dbReference type="GO" id="GO:0005536">
    <property type="term" value="F:D-glucose binding"/>
    <property type="evidence" value="ECO:0007669"/>
    <property type="project" value="InterPro"/>
</dbReference>
<evidence type="ECO:0000256" key="3">
    <source>
        <dbReference type="RuleBase" id="RU004046"/>
    </source>
</evidence>
<dbReference type="Proteomes" id="UP000015523">
    <property type="component" value="Unassembled WGS sequence"/>
</dbReference>
<comment type="caution">
    <text evidence="4">The sequence shown here is derived from an EMBL/GenBank/DDBJ whole genome shotgun (WGS) entry which is preliminary data.</text>
</comment>
<dbReference type="GO" id="GO:0006096">
    <property type="term" value="P:glycolytic process"/>
    <property type="evidence" value="ECO:0007669"/>
    <property type="project" value="InterPro"/>
</dbReference>
<dbReference type="GO" id="GO:0005524">
    <property type="term" value="F:ATP binding"/>
    <property type="evidence" value="ECO:0007669"/>
    <property type="project" value="InterPro"/>
</dbReference>
<accession>T0K119</accession>
<dbReference type="GO" id="GO:0004340">
    <property type="term" value="F:glucokinase activity"/>
    <property type="evidence" value="ECO:0007669"/>
    <property type="project" value="InterPro"/>
</dbReference>
<dbReference type="InterPro" id="IPR043129">
    <property type="entry name" value="ATPase_NBD"/>
</dbReference>
<reference evidence="4 5" key="1">
    <citation type="journal article" date="2013" name="Genome Announc.">
        <title>Draft Genome Sequence of Sphingobium ummariense Strain RL-3, a Hexachlorocyclohexane-Degrading Bacterium.</title>
        <authorList>
            <person name="Kohli P."/>
            <person name="Dua A."/>
            <person name="Sangwan N."/>
            <person name="Oldach P."/>
            <person name="Khurana J.P."/>
            <person name="Lal R."/>
        </authorList>
    </citation>
    <scope>NUCLEOTIDE SEQUENCE [LARGE SCALE GENOMIC DNA]</scope>
    <source>
        <strain evidence="4 5">RL-3</strain>
    </source>
</reference>
<sequence>MRYAAMHGLSLRDSRLFMSIAGAVNGTTVRTTNGRWFISMSGLRAVTGGEPIVLNDVAATAWATADCPKAVPFGSALDQARSEKGRHAIISAWRGGLGAACVDRRDGFLKIIESEAGHTPFAVQSEDDWAMAKACIARHGDLSYEHILFDLMDGHSLHRPLAGSELEEMFATLLGRYSAAVTLTFTAWDGIYLCGWAFERIASRHLEPVFRAAFEGKGKLRLLLQQTPSQLFQTRNGSLSGLSIYYNRTRSG</sequence>
<keyword evidence="5" id="KW-1185">Reference proteome</keyword>
<dbReference type="SUPFAM" id="SSF53067">
    <property type="entry name" value="Actin-like ATPase domain"/>
    <property type="match status" value="1"/>
</dbReference>
<dbReference type="InterPro" id="IPR050201">
    <property type="entry name" value="Bacterial_glucokinase"/>
</dbReference>
<evidence type="ECO:0000313" key="5">
    <source>
        <dbReference type="Proteomes" id="UP000015523"/>
    </source>
</evidence>
<dbReference type="PANTHER" id="PTHR47690:SF1">
    <property type="entry name" value="GLUCOKINASE"/>
    <property type="match status" value="1"/>
</dbReference>
<evidence type="ECO:0000256" key="1">
    <source>
        <dbReference type="ARBA" id="ARBA00022679"/>
    </source>
</evidence>
<comment type="similarity">
    <text evidence="3">Belongs to the bacterial glucokinase family.</text>
</comment>